<evidence type="ECO:0000256" key="1">
    <source>
        <dbReference type="SAM" id="SignalP"/>
    </source>
</evidence>
<dbReference type="KEGG" id="geo:Geob_1149"/>
<dbReference type="PANTHER" id="PTHR46182">
    <property type="entry name" value="FI19480P1"/>
    <property type="match status" value="1"/>
</dbReference>
<dbReference type="EMBL" id="CP001390">
    <property type="protein sequence ID" value="ACM19509.1"/>
    <property type="molecule type" value="Genomic_DNA"/>
</dbReference>
<dbReference type="GO" id="GO:0016020">
    <property type="term" value="C:membrane"/>
    <property type="evidence" value="ECO:0007669"/>
    <property type="project" value="TreeGrafter"/>
</dbReference>
<evidence type="ECO:0000313" key="2">
    <source>
        <dbReference type="EMBL" id="ACM19509.1"/>
    </source>
</evidence>
<proteinExistence type="predicted"/>
<gene>
    <name evidence="2" type="ordered locus">Geob_1149</name>
</gene>
<dbReference type="PANTHER" id="PTHR46182:SF2">
    <property type="entry name" value="FI19480P1"/>
    <property type="match status" value="1"/>
</dbReference>
<dbReference type="eggNOG" id="COG3291">
    <property type="taxonomic scope" value="Bacteria"/>
</dbReference>
<dbReference type="AlphaFoldDB" id="B9M399"/>
<dbReference type="GO" id="GO:0031410">
    <property type="term" value="C:cytoplasmic vesicle"/>
    <property type="evidence" value="ECO:0007669"/>
    <property type="project" value="TreeGrafter"/>
</dbReference>
<name>B9M399_GEODF</name>
<dbReference type="Gene3D" id="2.60.40.10">
    <property type="entry name" value="Immunoglobulins"/>
    <property type="match status" value="3"/>
</dbReference>
<evidence type="ECO:0000313" key="3">
    <source>
        <dbReference type="Proteomes" id="UP000007721"/>
    </source>
</evidence>
<dbReference type="HOGENOM" id="CLU_476310_0_0_7"/>
<dbReference type="Proteomes" id="UP000007721">
    <property type="component" value="Chromosome"/>
</dbReference>
<feature type="signal peptide" evidence="1">
    <location>
        <begin position="1"/>
        <end position="24"/>
    </location>
</feature>
<dbReference type="STRING" id="316067.Geob_1149"/>
<dbReference type="Gene3D" id="2.60.120.430">
    <property type="entry name" value="Galactose-binding lectin"/>
    <property type="match status" value="1"/>
</dbReference>
<keyword evidence="3" id="KW-1185">Reference proteome</keyword>
<accession>B9M399</accession>
<keyword evidence="1" id="KW-0732">Signal</keyword>
<feature type="chain" id="PRO_5002888647" evidence="1">
    <location>
        <begin position="25"/>
        <end position="572"/>
    </location>
</feature>
<reference evidence="2 3" key="1">
    <citation type="submission" date="2009-01" db="EMBL/GenBank/DDBJ databases">
        <title>Complete sequence of Geobacter sp. FRC-32.</title>
        <authorList>
            <consortium name="US DOE Joint Genome Institute"/>
            <person name="Lucas S."/>
            <person name="Copeland A."/>
            <person name="Lapidus A."/>
            <person name="Glavina del Rio T."/>
            <person name="Dalin E."/>
            <person name="Tice H."/>
            <person name="Bruce D."/>
            <person name="Goodwin L."/>
            <person name="Pitluck S."/>
            <person name="Saunders E."/>
            <person name="Brettin T."/>
            <person name="Detter J.C."/>
            <person name="Han C."/>
            <person name="Larimer F."/>
            <person name="Land M."/>
            <person name="Hauser L."/>
            <person name="Kyrpides N."/>
            <person name="Ovchinnikova G."/>
            <person name="Kostka J."/>
            <person name="Richardson P."/>
        </authorList>
    </citation>
    <scope>NUCLEOTIDE SEQUENCE [LARGE SCALE GENOMIC DNA]</scope>
    <source>
        <strain evidence="3">DSM 22248 / JCM 15807 / FRC-32</strain>
    </source>
</reference>
<dbReference type="OrthoDB" id="5388941at2"/>
<protein>
    <submittedName>
        <fullName evidence="2">Uncharacterized protein</fullName>
    </submittedName>
</protein>
<dbReference type="InterPro" id="IPR029865">
    <property type="entry name" value="KIAA0319-like"/>
</dbReference>
<organism evidence="2 3">
    <name type="scientific">Geotalea daltonii (strain DSM 22248 / JCM 15807 / FRC-32)</name>
    <name type="common">Geobacter daltonii</name>
    <dbReference type="NCBI Taxonomy" id="316067"/>
    <lineage>
        <taxon>Bacteria</taxon>
        <taxon>Pseudomonadati</taxon>
        <taxon>Thermodesulfobacteriota</taxon>
        <taxon>Desulfuromonadia</taxon>
        <taxon>Geobacterales</taxon>
        <taxon>Geobacteraceae</taxon>
        <taxon>Geotalea</taxon>
    </lineage>
</organism>
<dbReference type="PROSITE" id="PS51257">
    <property type="entry name" value="PROKAR_LIPOPROTEIN"/>
    <property type="match status" value="1"/>
</dbReference>
<sequence length="572" mass="59805">MFRKIVLAITGGMVLIGACIVANAETTTFTVDPKYSDRYLAGYPHTGFQSSGVQLLPGDHLIIVSTGLSCAVPGGCNGPNGNGAPPPPSMASSFLAPYLSATALVGKIGTNAPFFVGESLDVFVTQAGTLYLGFNDSRCDDNSGAFYSQITVVRPPVNNPPVAEAGADQTVTEGSLVTLDGSAAIDPDGDALTFQWMQVSGTPVALNTSDSVRPTFTAPLVTRGGETLTFRLVVNDGNLVSKPDFVNINVKNLNHLPETEAGPIMTVGERSQVTLDGSATFDPDGDVLTYQWTQIAGSPVELSGATTTKPVFVAPAVGVEGAILTFQLSASDGIEAVSDTVDVVVENINHAPLADAGDLLMRNEGNTVVLNGSKSSDQDGDLITYSWRQLEGIPVQISNSYAQSPSFTAPFVGLDGALLKFELVVNDGLVESNPAHVLVKVLDVNAPPSCDTAKADPSVLWPPNHKLAPVGITGLQDPENNEVNIELLNITQDEPTNGLGDGDTSLDAYKQENGLLLRAERAGNGNGRTYGITFKATDSFGESCTGAVTVTVPHDRHGISIDDGQLYDSLLP</sequence>
<dbReference type="Pfam" id="PF22352">
    <property type="entry name" value="K319L-like_PKD"/>
    <property type="match status" value="3"/>
</dbReference>
<dbReference type="InterPro" id="IPR013783">
    <property type="entry name" value="Ig-like_fold"/>
</dbReference>